<feature type="non-terminal residue" evidence="2">
    <location>
        <position position="1"/>
    </location>
</feature>
<evidence type="ECO:0000256" key="1">
    <source>
        <dbReference type="SAM" id="MobiDB-lite"/>
    </source>
</evidence>
<feature type="region of interest" description="Disordered" evidence="1">
    <location>
        <begin position="1"/>
        <end position="38"/>
    </location>
</feature>
<name>A0A0B6ZKJ0_9EUPU</name>
<feature type="compositionally biased region" description="Polar residues" evidence="1">
    <location>
        <begin position="12"/>
        <end position="23"/>
    </location>
</feature>
<proteinExistence type="predicted"/>
<evidence type="ECO:0000313" key="2">
    <source>
        <dbReference type="EMBL" id="CEK69008.1"/>
    </source>
</evidence>
<accession>A0A0B6ZKJ0</accession>
<feature type="non-terminal residue" evidence="2">
    <location>
        <position position="145"/>
    </location>
</feature>
<reference evidence="2" key="1">
    <citation type="submission" date="2014-12" db="EMBL/GenBank/DDBJ databases">
        <title>Insight into the proteome of Arion vulgaris.</title>
        <authorList>
            <person name="Aradska J."/>
            <person name="Bulat T."/>
            <person name="Smidak R."/>
            <person name="Sarate P."/>
            <person name="Gangsoo J."/>
            <person name="Sialana F."/>
            <person name="Bilban M."/>
            <person name="Lubec G."/>
        </authorList>
    </citation>
    <scope>NUCLEOTIDE SEQUENCE</scope>
    <source>
        <tissue evidence="2">Skin</tissue>
    </source>
</reference>
<sequence length="145" mass="16479">EDQQLSDIMESIDNQRTNANQNSEPHKESDRDEQSEIVDLSEDCEATIDLIKSPAVESHKLEEIDDSKFEEISEGSIDEDQEELAIEAISDVEIIGESFIPKKTLNDKNAIVKERKTDVRYKEADSLEEVFFATENDDVKITAED</sequence>
<dbReference type="AlphaFoldDB" id="A0A0B6ZKJ0"/>
<protein>
    <submittedName>
        <fullName evidence="2">Uncharacterized protein</fullName>
    </submittedName>
</protein>
<organism evidence="2">
    <name type="scientific">Arion vulgaris</name>
    <dbReference type="NCBI Taxonomy" id="1028688"/>
    <lineage>
        <taxon>Eukaryota</taxon>
        <taxon>Metazoa</taxon>
        <taxon>Spiralia</taxon>
        <taxon>Lophotrochozoa</taxon>
        <taxon>Mollusca</taxon>
        <taxon>Gastropoda</taxon>
        <taxon>Heterobranchia</taxon>
        <taxon>Euthyneura</taxon>
        <taxon>Panpulmonata</taxon>
        <taxon>Eupulmonata</taxon>
        <taxon>Stylommatophora</taxon>
        <taxon>Helicina</taxon>
        <taxon>Arionoidea</taxon>
        <taxon>Arionidae</taxon>
        <taxon>Arion</taxon>
    </lineage>
</organism>
<feature type="compositionally biased region" description="Basic and acidic residues" evidence="1">
    <location>
        <begin position="24"/>
        <end position="34"/>
    </location>
</feature>
<gene>
    <name evidence="2" type="primary">ORF68586</name>
</gene>
<dbReference type="EMBL" id="HACG01022143">
    <property type="protein sequence ID" value="CEK69008.1"/>
    <property type="molecule type" value="Transcribed_RNA"/>
</dbReference>